<sequence>MMLKPPSETIQLLERFKQSLTISKHCKVKADVLKNWNNNIDLLISDVRIENLIKDLFKSSNNNTKLNLLIFMALSNLSKDKMLTVEDLTNSYTTLFKKDMILVNLLGLSVLEFCLVISICHHSEIYDQEPFNFEMIYDRYSKFVSRNSTLLVTKRQVVIKAFERLSVMQLILPVAIIENKNVLREYRLYKCSVNLDKVKTASNIYYRLPPVILQWIDSNII</sequence>
<dbReference type="EMBL" id="GGMR01015220">
    <property type="protein sequence ID" value="MBY27839.1"/>
    <property type="molecule type" value="Transcribed_RNA"/>
</dbReference>
<evidence type="ECO:0000256" key="3">
    <source>
        <dbReference type="ARBA" id="ARBA00022705"/>
    </source>
</evidence>
<accession>A0A2S2PEF5</accession>
<evidence type="ECO:0000256" key="4">
    <source>
        <dbReference type="ARBA" id="ARBA00023125"/>
    </source>
</evidence>
<gene>
    <name evidence="7" type="primary">ORC4_0</name>
    <name evidence="7" type="ORF">g.127855</name>
</gene>
<dbReference type="AlphaFoldDB" id="A0A2S2PEF5"/>
<comment type="subcellular location">
    <subcellularLocation>
        <location evidence="1">Nucleus</location>
    </subcellularLocation>
</comment>
<protein>
    <recommendedName>
        <fullName evidence="2">Origin recognition complex subunit 4</fullName>
    </recommendedName>
</protein>
<evidence type="ECO:0000256" key="5">
    <source>
        <dbReference type="ARBA" id="ARBA00023242"/>
    </source>
</evidence>
<evidence type="ECO:0000256" key="2">
    <source>
        <dbReference type="ARBA" id="ARBA00019083"/>
    </source>
</evidence>
<proteinExistence type="predicted"/>
<feature type="domain" description="Origin recognition complex subunit 4 C-terminal" evidence="6">
    <location>
        <begin position="15"/>
        <end position="201"/>
    </location>
</feature>
<dbReference type="PANTHER" id="PTHR12087">
    <property type="entry name" value="ORIGIN RECOGNITION COMPLEX SUBUNIT 4"/>
    <property type="match status" value="1"/>
</dbReference>
<dbReference type="PANTHER" id="PTHR12087:SF0">
    <property type="entry name" value="ORIGIN RECOGNITION COMPLEX SUBUNIT 4"/>
    <property type="match status" value="1"/>
</dbReference>
<dbReference type="InterPro" id="IPR016527">
    <property type="entry name" value="ORC4"/>
</dbReference>
<dbReference type="GO" id="GO:0003688">
    <property type="term" value="F:DNA replication origin binding"/>
    <property type="evidence" value="ECO:0007669"/>
    <property type="project" value="TreeGrafter"/>
</dbReference>
<organism evidence="7">
    <name type="scientific">Schizaphis graminum</name>
    <name type="common">Green bug aphid</name>
    <dbReference type="NCBI Taxonomy" id="13262"/>
    <lineage>
        <taxon>Eukaryota</taxon>
        <taxon>Metazoa</taxon>
        <taxon>Ecdysozoa</taxon>
        <taxon>Arthropoda</taxon>
        <taxon>Hexapoda</taxon>
        <taxon>Insecta</taxon>
        <taxon>Pterygota</taxon>
        <taxon>Neoptera</taxon>
        <taxon>Paraneoptera</taxon>
        <taxon>Hemiptera</taxon>
        <taxon>Sternorrhyncha</taxon>
        <taxon>Aphidomorpha</taxon>
        <taxon>Aphidoidea</taxon>
        <taxon>Aphididae</taxon>
        <taxon>Aphidini</taxon>
        <taxon>Schizaphis</taxon>
    </lineage>
</organism>
<evidence type="ECO:0000259" key="6">
    <source>
        <dbReference type="Pfam" id="PF14629"/>
    </source>
</evidence>
<dbReference type="InterPro" id="IPR032705">
    <property type="entry name" value="ORC4_C"/>
</dbReference>
<keyword evidence="3" id="KW-0235">DNA replication</keyword>
<evidence type="ECO:0000313" key="7">
    <source>
        <dbReference type="EMBL" id="MBY27839.1"/>
    </source>
</evidence>
<name>A0A2S2PEF5_SCHGA</name>
<keyword evidence="4" id="KW-0238">DNA-binding</keyword>
<keyword evidence="5" id="KW-0539">Nucleus</keyword>
<dbReference type="Pfam" id="PF14629">
    <property type="entry name" value="ORC4_C"/>
    <property type="match status" value="1"/>
</dbReference>
<reference evidence="7" key="1">
    <citation type="submission" date="2018-04" db="EMBL/GenBank/DDBJ databases">
        <title>Transcriptome of Schizaphis graminum biotype I.</title>
        <authorList>
            <person name="Scully E.D."/>
            <person name="Geib S.M."/>
            <person name="Palmer N.A."/>
            <person name="Koch K."/>
            <person name="Bradshaw J."/>
            <person name="Heng-Moss T."/>
            <person name="Sarath G."/>
        </authorList>
    </citation>
    <scope>NUCLEOTIDE SEQUENCE</scope>
</reference>
<evidence type="ECO:0000256" key="1">
    <source>
        <dbReference type="ARBA" id="ARBA00004123"/>
    </source>
</evidence>
<dbReference type="GO" id="GO:0005664">
    <property type="term" value="C:nuclear origin of replication recognition complex"/>
    <property type="evidence" value="ECO:0007669"/>
    <property type="project" value="TreeGrafter"/>
</dbReference>
<dbReference type="GO" id="GO:0006270">
    <property type="term" value="P:DNA replication initiation"/>
    <property type="evidence" value="ECO:0007669"/>
    <property type="project" value="TreeGrafter"/>
</dbReference>